<name>A0A5B7DCQ7_PORTR</name>
<proteinExistence type="predicted"/>
<accession>A0A5B7DCQ7</accession>
<dbReference type="Proteomes" id="UP000324222">
    <property type="component" value="Unassembled WGS sequence"/>
</dbReference>
<evidence type="ECO:0000313" key="2">
    <source>
        <dbReference type="Proteomes" id="UP000324222"/>
    </source>
</evidence>
<evidence type="ECO:0000313" key="1">
    <source>
        <dbReference type="EMBL" id="MPC19009.1"/>
    </source>
</evidence>
<reference evidence="1 2" key="1">
    <citation type="submission" date="2019-05" db="EMBL/GenBank/DDBJ databases">
        <title>Another draft genome of Portunus trituberculatus and its Hox gene families provides insights of decapod evolution.</title>
        <authorList>
            <person name="Jeong J.-H."/>
            <person name="Song I."/>
            <person name="Kim S."/>
            <person name="Choi T."/>
            <person name="Kim D."/>
            <person name="Ryu S."/>
            <person name="Kim W."/>
        </authorList>
    </citation>
    <scope>NUCLEOTIDE SEQUENCE [LARGE SCALE GENOMIC DNA]</scope>
    <source>
        <tissue evidence="1">Muscle</tissue>
    </source>
</reference>
<organism evidence="1 2">
    <name type="scientific">Portunus trituberculatus</name>
    <name type="common">Swimming crab</name>
    <name type="synonym">Neptunus trituberculatus</name>
    <dbReference type="NCBI Taxonomy" id="210409"/>
    <lineage>
        <taxon>Eukaryota</taxon>
        <taxon>Metazoa</taxon>
        <taxon>Ecdysozoa</taxon>
        <taxon>Arthropoda</taxon>
        <taxon>Crustacea</taxon>
        <taxon>Multicrustacea</taxon>
        <taxon>Malacostraca</taxon>
        <taxon>Eumalacostraca</taxon>
        <taxon>Eucarida</taxon>
        <taxon>Decapoda</taxon>
        <taxon>Pleocyemata</taxon>
        <taxon>Brachyura</taxon>
        <taxon>Eubrachyura</taxon>
        <taxon>Portunoidea</taxon>
        <taxon>Portunidae</taxon>
        <taxon>Portuninae</taxon>
        <taxon>Portunus</taxon>
    </lineage>
</organism>
<comment type="caution">
    <text evidence="1">The sequence shown here is derived from an EMBL/GenBank/DDBJ whole genome shotgun (WGS) entry which is preliminary data.</text>
</comment>
<protein>
    <submittedName>
        <fullName evidence="1">Uncharacterized protein</fullName>
    </submittedName>
</protein>
<gene>
    <name evidence="1" type="ORF">E2C01_011912</name>
</gene>
<keyword evidence="2" id="KW-1185">Reference proteome</keyword>
<sequence length="91" mass="9927">MATSSNDQGSRTPQVDTRRYHIIEQINLHFFFGGVNRCSGRCDPHDSQGLFTHSAEAADLNDLTHLSSPRSPPRRIFLLSGSQSVIASGGT</sequence>
<dbReference type="AlphaFoldDB" id="A0A5B7DCQ7"/>
<dbReference type="EMBL" id="VSRR010000730">
    <property type="protein sequence ID" value="MPC19009.1"/>
    <property type="molecule type" value="Genomic_DNA"/>
</dbReference>